<reference evidence="2" key="1">
    <citation type="journal article" date="2012" name="Nat. Biotechnol.">
        <title>Reference genome sequence of the model plant Setaria.</title>
        <authorList>
            <person name="Bennetzen J.L."/>
            <person name="Schmutz J."/>
            <person name="Wang H."/>
            <person name="Percifield R."/>
            <person name="Hawkins J."/>
            <person name="Pontaroli A.C."/>
            <person name="Estep M."/>
            <person name="Feng L."/>
            <person name="Vaughn J.N."/>
            <person name="Grimwood J."/>
            <person name="Jenkins J."/>
            <person name="Barry K."/>
            <person name="Lindquist E."/>
            <person name="Hellsten U."/>
            <person name="Deshpande S."/>
            <person name="Wang X."/>
            <person name="Wu X."/>
            <person name="Mitros T."/>
            <person name="Triplett J."/>
            <person name="Yang X."/>
            <person name="Ye C.Y."/>
            <person name="Mauro-Herrera M."/>
            <person name="Wang L."/>
            <person name="Li P."/>
            <person name="Sharma M."/>
            <person name="Sharma R."/>
            <person name="Ronald P.C."/>
            <person name="Panaud O."/>
            <person name="Kellogg E.A."/>
            <person name="Brutnell T.P."/>
            <person name="Doust A.N."/>
            <person name="Tuskan G.A."/>
            <person name="Rokhsar D."/>
            <person name="Devos K.M."/>
        </authorList>
    </citation>
    <scope>NUCLEOTIDE SEQUENCE [LARGE SCALE GENOMIC DNA]</scope>
    <source>
        <strain evidence="2">cv. Yugu1</strain>
    </source>
</reference>
<organism evidence="1 2">
    <name type="scientific">Setaria italica</name>
    <name type="common">Foxtail millet</name>
    <name type="synonym">Panicum italicum</name>
    <dbReference type="NCBI Taxonomy" id="4555"/>
    <lineage>
        <taxon>Eukaryota</taxon>
        <taxon>Viridiplantae</taxon>
        <taxon>Streptophyta</taxon>
        <taxon>Embryophyta</taxon>
        <taxon>Tracheophyta</taxon>
        <taxon>Spermatophyta</taxon>
        <taxon>Magnoliopsida</taxon>
        <taxon>Liliopsida</taxon>
        <taxon>Poales</taxon>
        <taxon>Poaceae</taxon>
        <taxon>PACMAD clade</taxon>
        <taxon>Panicoideae</taxon>
        <taxon>Panicodae</taxon>
        <taxon>Paniceae</taxon>
        <taxon>Cenchrinae</taxon>
        <taxon>Setaria</taxon>
    </lineage>
</organism>
<protein>
    <submittedName>
        <fullName evidence="1">Uncharacterized protein</fullName>
    </submittedName>
</protein>
<evidence type="ECO:0000313" key="2">
    <source>
        <dbReference type="Proteomes" id="UP000004995"/>
    </source>
</evidence>
<dbReference type="EMBL" id="AGNK02005330">
    <property type="status" value="NOT_ANNOTATED_CDS"/>
    <property type="molecule type" value="Genomic_DNA"/>
</dbReference>
<dbReference type="EnsemblPlants" id="KQK86774">
    <property type="protein sequence ID" value="KQK86774"/>
    <property type="gene ID" value="SETIT_040835mg"/>
</dbReference>
<evidence type="ECO:0000313" key="1">
    <source>
        <dbReference type="EnsemblPlants" id="KQK86774"/>
    </source>
</evidence>
<dbReference type="InParanoid" id="K4API7"/>
<dbReference type="Proteomes" id="UP000004995">
    <property type="component" value="Unassembled WGS sequence"/>
</dbReference>
<reference evidence="1" key="2">
    <citation type="submission" date="2018-08" db="UniProtKB">
        <authorList>
            <consortium name="EnsemblPlants"/>
        </authorList>
    </citation>
    <scope>IDENTIFICATION</scope>
    <source>
        <strain evidence="1">Yugu1</strain>
    </source>
</reference>
<name>K4API7_SETIT</name>
<dbReference type="Gramene" id="KQK86774">
    <property type="protein sequence ID" value="KQK86774"/>
    <property type="gene ID" value="SETIT_040835mg"/>
</dbReference>
<dbReference type="AlphaFoldDB" id="K4API7"/>
<sequence>MQFIRKFMNVLFSQIWNVLSQLIVSRNWLELPVYVVFHPQWLKF</sequence>
<dbReference type="HOGENOM" id="CLU_3225587_0_0_1"/>
<accession>K4API7</accession>
<proteinExistence type="predicted"/>
<keyword evidence="2" id="KW-1185">Reference proteome</keyword>